<gene>
    <name evidence="2" type="ORF">ESP51_01665</name>
</gene>
<evidence type="ECO:0000313" key="3">
    <source>
        <dbReference type="Proteomes" id="UP000293865"/>
    </source>
</evidence>
<evidence type="ECO:0000256" key="1">
    <source>
        <dbReference type="SAM" id="MobiDB-lite"/>
    </source>
</evidence>
<dbReference type="RefSeq" id="WP_129519145.1">
    <property type="nucleotide sequence ID" value="NZ_SDPN01000002.1"/>
</dbReference>
<dbReference type="EMBL" id="SDPN01000002">
    <property type="protein sequence ID" value="RXZ72958.1"/>
    <property type="molecule type" value="Genomic_DNA"/>
</dbReference>
<evidence type="ECO:0000313" key="2">
    <source>
        <dbReference type="EMBL" id="RXZ72958.1"/>
    </source>
</evidence>
<name>A0A4Q2L441_9MICO</name>
<reference evidence="2 3" key="1">
    <citation type="submission" date="2019-01" db="EMBL/GenBank/DDBJ databases">
        <title>Agromyces.</title>
        <authorList>
            <person name="Li J."/>
        </authorList>
    </citation>
    <scope>NUCLEOTIDE SEQUENCE [LARGE SCALE GENOMIC DNA]</scope>
    <source>
        <strain evidence="2 3">DSM 15934</strain>
    </source>
</reference>
<dbReference type="AlphaFoldDB" id="A0A4Q2L441"/>
<proteinExistence type="predicted"/>
<dbReference type="Proteomes" id="UP000293865">
    <property type="component" value="Unassembled WGS sequence"/>
</dbReference>
<dbReference type="OrthoDB" id="5197565at2"/>
<comment type="caution">
    <text evidence="2">The sequence shown here is derived from an EMBL/GenBank/DDBJ whole genome shotgun (WGS) entry which is preliminary data.</text>
</comment>
<organism evidence="2 3">
    <name type="scientific">Agromyces albus</name>
    <dbReference type="NCBI Taxonomy" id="205332"/>
    <lineage>
        <taxon>Bacteria</taxon>
        <taxon>Bacillati</taxon>
        <taxon>Actinomycetota</taxon>
        <taxon>Actinomycetes</taxon>
        <taxon>Micrococcales</taxon>
        <taxon>Microbacteriaceae</taxon>
        <taxon>Agromyces</taxon>
    </lineage>
</organism>
<protein>
    <submittedName>
        <fullName evidence="2">Uncharacterized protein</fullName>
    </submittedName>
</protein>
<feature type="region of interest" description="Disordered" evidence="1">
    <location>
        <begin position="38"/>
        <end position="57"/>
    </location>
</feature>
<sequence length="67" mass="7581">MGFKVEWEDGDEDDEVFDTYEEAEAHALEGVSNYHAGGEVLHLSNPGDYPEDDDDDDPEYEIVEVDD</sequence>
<accession>A0A4Q2L441</accession>
<keyword evidence="3" id="KW-1185">Reference proteome</keyword>